<dbReference type="OMA" id="ERTKFRW"/>
<dbReference type="AlphaFoldDB" id="A0A1X7VE15"/>
<evidence type="ECO:0000259" key="1">
    <source>
        <dbReference type="Pfam" id="PF14893"/>
    </source>
</evidence>
<name>A0A1X7VE15_AMPQE</name>
<proteinExistence type="predicted"/>
<protein>
    <recommendedName>
        <fullName evidence="1">Paraneoplastic antigen Ma-like C-terminal domain-containing protein</fullName>
    </recommendedName>
</protein>
<dbReference type="OrthoDB" id="775972at2759"/>
<accession>A0A1X7VE15</accession>
<organism evidence="2">
    <name type="scientific">Amphimedon queenslandica</name>
    <name type="common">Sponge</name>
    <dbReference type="NCBI Taxonomy" id="400682"/>
    <lineage>
        <taxon>Eukaryota</taxon>
        <taxon>Metazoa</taxon>
        <taxon>Porifera</taxon>
        <taxon>Demospongiae</taxon>
        <taxon>Heteroscleromorpha</taxon>
        <taxon>Haplosclerida</taxon>
        <taxon>Niphatidae</taxon>
        <taxon>Amphimedon</taxon>
    </lineage>
</organism>
<dbReference type="PANTHER" id="PTHR33198:SF19">
    <property type="entry name" value="CCHC-TYPE DOMAIN-CONTAINING PROTEIN"/>
    <property type="match status" value="1"/>
</dbReference>
<dbReference type="InParanoid" id="A0A1X7VE15"/>
<dbReference type="eggNOG" id="ENOG502SVRJ">
    <property type="taxonomic scope" value="Eukaryota"/>
</dbReference>
<dbReference type="PANTHER" id="PTHR33198">
    <property type="entry name" value="ANK_REP_REGION DOMAIN-CONTAINING PROTEIN-RELATED"/>
    <property type="match status" value="1"/>
</dbReference>
<dbReference type="EnsemblMetazoa" id="Aqu2.1.38291_001">
    <property type="protein sequence ID" value="Aqu2.1.38291_001"/>
    <property type="gene ID" value="Aqu2.1.38291"/>
</dbReference>
<dbReference type="Pfam" id="PF14893">
    <property type="entry name" value="PNMA"/>
    <property type="match status" value="1"/>
</dbReference>
<sequence length="130" mass="14849">MAAQTKYGMLAEYQPNVESIEVYEDRVKVFLVANQIPEEQQVAVLLSIIRAPHFSLLSSLLAPEKPSDKTVDELLDVLKAHFSKKRVTIAERYRFYSRVQRPGETAIQFAAELRQLPVHCIFEGFLDQAL</sequence>
<evidence type="ECO:0000313" key="2">
    <source>
        <dbReference type="EnsemblMetazoa" id="Aqu2.1.38291_001"/>
    </source>
</evidence>
<dbReference type="InterPro" id="IPR048270">
    <property type="entry name" value="PNMA_C"/>
</dbReference>
<feature type="domain" description="Paraneoplastic antigen Ma-like C-terminal" evidence="1">
    <location>
        <begin position="14"/>
        <end position="116"/>
    </location>
</feature>
<reference evidence="2" key="1">
    <citation type="submission" date="2017-05" db="UniProtKB">
        <authorList>
            <consortium name="EnsemblMetazoa"/>
        </authorList>
    </citation>
    <scope>IDENTIFICATION</scope>
</reference>